<dbReference type="PRINTS" id="PR00846">
    <property type="entry name" value="GLHYDRLASE56"/>
</dbReference>
<reference evidence="5 6" key="1">
    <citation type="journal article" date="2024" name="Ann. Entomol. Soc. Am.">
        <title>Genomic analyses of the southern and eastern yellowjacket wasps (Hymenoptera: Vespidae) reveal evolutionary signatures of social life.</title>
        <authorList>
            <person name="Catto M.A."/>
            <person name="Caine P.B."/>
            <person name="Orr S.E."/>
            <person name="Hunt B.G."/>
            <person name="Goodisman M.A.D."/>
        </authorList>
    </citation>
    <scope>NUCLEOTIDE SEQUENCE [LARGE SCALE GENOMIC DNA]</scope>
    <source>
        <strain evidence="5">233</strain>
        <tissue evidence="5">Head and thorax</tissue>
    </source>
</reference>
<keyword evidence="3" id="KW-0325">Glycoprotein</keyword>
<evidence type="ECO:0000256" key="4">
    <source>
        <dbReference type="RuleBase" id="RU610713"/>
    </source>
</evidence>
<dbReference type="InterPro" id="IPR017853">
    <property type="entry name" value="GH"/>
</dbReference>
<dbReference type="InterPro" id="IPR018155">
    <property type="entry name" value="Hyaluronidase"/>
</dbReference>
<proteinExistence type="inferred from homology"/>
<dbReference type="EMBL" id="JAUDFV010000020">
    <property type="protein sequence ID" value="KAL2740427.1"/>
    <property type="molecule type" value="Genomic_DNA"/>
</dbReference>
<comment type="catalytic activity">
    <reaction evidence="4">
        <text>Random hydrolysis of (1-&gt;4)-linkages between N-acetyl-beta-D-glucosamine and D-glucuronate residues in hyaluronate.</text>
        <dbReference type="EC" id="3.2.1.35"/>
    </reaction>
</comment>
<evidence type="ECO:0000313" key="5">
    <source>
        <dbReference type="EMBL" id="KAL2740427.1"/>
    </source>
</evidence>
<keyword evidence="4" id="KW-0326">Glycosidase</keyword>
<evidence type="ECO:0000313" key="6">
    <source>
        <dbReference type="Proteomes" id="UP001607302"/>
    </source>
</evidence>
<sequence>MSSSSNTSVTVWPKKVFNIYSNIPLHICHTFHTFFNELIQFNIKYNSKNEFRGETISFFYSPGSFPSMVLLQNGTYEIRNEGVPQKGNITIHLDEFTKELDKLYPNKIAGGIGVIHFYNWRPIFRRNVGNLKINKDVSIDLVRKENPKWDKSRIEKEASNRFETSAKVFMVKTLKLAKEMRKKTQWGYHGYPYCLSRSTDNPNWNCDALSMSENDKMSWLFNYQDILLPSIYLKHVLKPDEKIRLVQENVKEAVRISKNLKHLPKVLPYWWYKYQDKEDTFLTEADVKNTFKEILTSGGDGIILWGMLSDLNNKKKCDKFKEYLMKILGPIALKVTEALGFDVFNVLNLMDWKFRNLVLAMIISNITYTTGVVHDNFQGDKIAIFYDPGEFPALLPLEDGKYKERNGGVPQEGNITLHLQKFIEYLDKTYPNRNFNGIGVIDFERWRPIFRQNWGNMKIHKNFSIDLVRNEHPTWNKKMIELEASKRFEKYARFFMEETLKLAKKTRKQADWGYYGYPYCFNMSPNNLVPECDVTAMHENDKMSWLFNNQNVLLPSVYVRQELTPDQRVGLVQGRVKEAVRVSNNLKHSPKVLSYWWYVYQDETNTFLTETDVKKTFQEIVINGGDGIIIWGSSSDVNSLSKCKRLREYLLTVLGPIAVNVTEAVN</sequence>
<dbReference type="InterPro" id="IPR001329">
    <property type="entry name" value="Venom_Hyaluronidase"/>
</dbReference>
<dbReference type="PANTHER" id="PTHR11769:SF35">
    <property type="entry name" value="HYALURONIDASE"/>
    <property type="match status" value="1"/>
</dbReference>
<comment type="similarity">
    <text evidence="1 4">Belongs to the glycosyl hydrolase 56 family.</text>
</comment>
<dbReference type="PRINTS" id="PR00847">
    <property type="entry name" value="HYALURONDASE"/>
</dbReference>
<protein>
    <recommendedName>
        <fullName evidence="4">Hyaluronidase</fullName>
        <ecNumber evidence="4">3.2.1.35</ecNumber>
    </recommendedName>
</protein>
<dbReference type="InterPro" id="IPR013785">
    <property type="entry name" value="Aldolase_TIM"/>
</dbReference>
<evidence type="ECO:0000256" key="1">
    <source>
        <dbReference type="ARBA" id="ARBA00008871"/>
    </source>
</evidence>
<dbReference type="Gene3D" id="3.20.20.70">
    <property type="entry name" value="Aldolase class I"/>
    <property type="match status" value="2"/>
</dbReference>
<dbReference type="AlphaFoldDB" id="A0ABD2C5V3"/>
<dbReference type="PANTHER" id="PTHR11769">
    <property type="entry name" value="HYALURONIDASE"/>
    <property type="match status" value="1"/>
</dbReference>
<evidence type="ECO:0000256" key="2">
    <source>
        <dbReference type="ARBA" id="ARBA00023157"/>
    </source>
</evidence>
<keyword evidence="4" id="KW-0378">Hydrolase</keyword>
<dbReference type="GO" id="GO:0004415">
    <property type="term" value="F:hyalurononglucosaminidase activity"/>
    <property type="evidence" value="ECO:0007669"/>
    <property type="project" value="UniProtKB-UniRule"/>
</dbReference>
<evidence type="ECO:0000256" key="3">
    <source>
        <dbReference type="ARBA" id="ARBA00023180"/>
    </source>
</evidence>
<gene>
    <name evidence="5" type="ORF">V1478_000568</name>
</gene>
<accession>A0ABD2C5V3</accession>
<dbReference type="Pfam" id="PF01630">
    <property type="entry name" value="Glyco_hydro_56"/>
    <property type="match status" value="2"/>
</dbReference>
<name>A0ABD2C5V3_VESSQ</name>
<keyword evidence="6" id="KW-1185">Reference proteome</keyword>
<dbReference type="EC" id="3.2.1.35" evidence="4"/>
<dbReference type="SUPFAM" id="SSF51445">
    <property type="entry name" value="(Trans)glycosidases"/>
    <property type="match status" value="2"/>
</dbReference>
<organism evidence="5 6">
    <name type="scientific">Vespula squamosa</name>
    <name type="common">Southern yellow jacket</name>
    <name type="synonym">Wasp</name>
    <dbReference type="NCBI Taxonomy" id="30214"/>
    <lineage>
        <taxon>Eukaryota</taxon>
        <taxon>Metazoa</taxon>
        <taxon>Ecdysozoa</taxon>
        <taxon>Arthropoda</taxon>
        <taxon>Hexapoda</taxon>
        <taxon>Insecta</taxon>
        <taxon>Pterygota</taxon>
        <taxon>Neoptera</taxon>
        <taxon>Endopterygota</taxon>
        <taxon>Hymenoptera</taxon>
        <taxon>Apocrita</taxon>
        <taxon>Aculeata</taxon>
        <taxon>Vespoidea</taxon>
        <taxon>Vespidae</taxon>
        <taxon>Vespinae</taxon>
        <taxon>Vespula</taxon>
    </lineage>
</organism>
<dbReference type="Proteomes" id="UP001607302">
    <property type="component" value="Unassembled WGS sequence"/>
</dbReference>
<comment type="caution">
    <text evidence="5">The sequence shown here is derived from an EMBL/GenBank/DDBJ whole genome shotgun (WGS) entry which is preliminary data.</text>
</comment>
<keyword evidence="2" id="KW-1015">Disulfide bond</keyword>